<accession>G2QAT0</accession>
<dbReference type="Proteomes" id="UP000007322">
    <property type="component" value="Chromosome 2"/>
</dbReference>
<gene>
    <name evidence="3" type="ORF">MYCTH_2300252</name>
</gene>
<feature type="chain" id="PRO_5003436121" description="Clock-controlled protein 6" evidence="2">
    <location>
        <begin position="20"/>
        <end position="158"/>
    </location>
</feature>
<dbReference type="PANTHER" id="PTHR35523:SF1">
    <property type="entry name" value="CELL WALL PROTEIN SED1"/>
    <property type="match status" value="1"/>
</dbReference>
<dbReference type="GO" id="GO:0009277">
    <property type="term" value="C:fungal-type cell wall"/>
    <property type="evidence" value="ECO:0007669"/>
    <property type="project" value="TreeGrafter"/>
</dbReference>
<dbReference type="GO" id="GO:0031505">
    <property type="term" value="P:fungal-type cell wall organization"/>
    <property type="evidence" value="ECO:0007669"/>
    <property type="project" value="InterPro"/>
</dbReference>
<reference evidence="3 4" key="1">
    <citation type="journal article" date="2011" name="Nat. Biotechnol.">
        <title>Comparative genomic analysis of the thermophilic biomass-degrading fungi Myceliophthora thermophila and Thielavia terrestris.</title>
        <authorList>
            <person name="Berka R.M."/>
            <person name="Grigoriev I.V."/>
            <person name="Otillar R."/>
            <person name="Salamov A."/>
            <person name="Grimwood J."/>
            <person name="Reid I."/>
            <person name="Ishmael N."/>
            <person name="John T."/>
            <person name="Darmond C."/>
            <person name="Moisan M.-C."/>
            <person name="Henrissat B."/>
            <person name="Coutinho P.M."/>
            <person name="Lombard V."/>
            <person name="Natvig D.O."/>
            <person name="Lindquist E."/>
            <person name="Schmutz J."/>
            <person name="Lucas S."/>
            <person name="Harris P."/>
            <person name="Powlowski J."/>
            <person name="Bellemare A."/>
            <person name="Taylor D."/>
            <person name="Butler G."/>
            <person name="de Vries R.P."/>
            <person name="Allijn I.E."/>
            <person name="van den Brink J."/>
            <person name="Ushinsky S."/>
            <person name="Storms R."/>
            <person name="Powell A.J."/>
            <person name="Paulsen I.T."/>
            <person name="Elbourne L.D.H."/>
            <person name="Baker S.E."/>
            <person name="Magnuson J."/>
            <person name="LaBoissiere S."/>
            <person name="Clutterbuck A.J."/>
            <person name="Martinez D."/>
            <person name="Wogulis M."/>
            <person name="de Leon A.L."/>
            <person name="Rey M.W."/>
            <person name="Tsang A."/>
        </authorList>
    </citation>
    <scope>NUCLEOTIDE SEQUENCE [LARGE SCALE GENOMIC DNA]</scope>
    <source>
        <strain evidence="4">ATCC 42464 / BCRC 31852 / DSM 1799</strain>
    </source>
</reference>
<proteinExistence type="predicted"/>
<protein>
    <recommendedName>
        <fullName evidence="5">Clock-controlled protein 6</fullName>
    </recommendedName>
</protein>
<feature type="compositionally biased region" description="Low complexity" evidence="1">
    <location>
        <begin position="122"/>
        <end position="131"/>
    </location>
</feature>
<evidence type="ECO:0000313" key="3">
    <source>
        <dbReference type="EMBL" id="AEO55922.1"/>
    </source>
</evidence>
<evidence type="ECO:0000313" key="4">
    <source>
        <dbReference type="Proteomes" id="UP000007322"/>
    </source>
</evidence>
<feature type="compositionally biased region" description="Pro residues" evidence="1">
    <location>
        <begin position="110"/>
        <end position="121"/>
    </location>
</feature>
<dbReference type="GO" id="GO:0005199">
    <property type="term" value="F:structural constituent of cell wall"/>
    <property type="evidence" value="ECO:0007669"/>
    <property type="project" value="InterPro"/>
</dbReference>
<dbReference type="InterPro" id="IPR038843">
    <property type="entry name" value="Sed1/Spi1"/>
</dbReference>
<dbReference type="InParanoid" id="G2QAT0"/>
<dbReference type="HOGENOM" id="CLU_092869_1_0_1"/>
<dbReference type="KEGG" id="mtm:MYCTH_2300252"/>
<evidence type="ECO:0008006" key="5">
    <source>
        <dbReference type="Google" id="ProtNLM"/>
    </source>
</evidence>
<evidence type="ECO:0000256" key="2">
    <source>
        <dbReference type="SAM" id="SignalP"/>
    </source>
</evidence>
<evidence type="ECO:0000256" key="1">
    <source>
        <dbReference type="SAM" id="MobiDB-lite"/>
    </source>
</evidence>
<organism evidence="3 4">
    <name type="scientific">Thermothelomyces thermophilus (strain ATCC 42464 / BCRC 31852 / DSM 1799)</name>
    <name type="common">Sporotrichum thermophile</name>
    <dbReference type="NCBI Taxonomy" id="573729"/>
    <lineage>
        <taxon>Eukaryota</taxon>
        <taxon>Fungi</taxon>
        <taxon>Dikarya</taxon>
        <taxon>Ascomycota</taxon>
        <taxon>Pezizomycotina</taxon>
        <taxon>Sordariomycetes</taxon>
        <taxon>Sordariomycetidae</taxon>
        <taxon>Sordariales</taxon>
        <taxon>Chaetomiaceae</taxon>
        <taxon>Thermothelomyces</taxon>
    </lineage>
</organism>
<dbReference type="PANTHER" id="PTHR35523">
    <property type="entry name" value="CELL WALL PROTEIN SED1"/>
    <property type="match status" value="1"/>
</dbReference>
<sequence length="158" mass="15332">MKLTAAVLALASGAMATVAGNGTVSYTTEVVTAVTTFCPGPTEIAYGSVTYTVTEATTLTITDCPCTIKKPVTTISSVVCHNCPSYTNGTATTGSATSVQTPAGTITLPANPPANTPPANPPASTGSGSPPITAGAGRTTVLSGGALAGLLGLAAFVL</sequence>
<dbReference type="eggNOG" id="ENOG502S7XK">
    <property type="taxonomic scope" value="Eukaryota"/>
</dbReference>
<name>G2QAT0_THET4</name>
<keyword evidence="2" id="KW-0732">Signal</keyword>
<feature type="region of interest" description="Disordered" evidence="1">
    <location>
        <begin position="94"/>
        <end position="136"/>
    </location>
</feature>
<dbReference type="EMBL" id="CP003003">
    <property type="protein sequence ID" value="AEO55922.1"/>
    <property type="molecule type" value="Genomic_DNA"/>
</dbReference>
<keyword evidence="4" id="KW-1185">Reference proteome</keyword>
<dbReference type="OMA" id="CTITRPV"/>
<dbReference type="GeneID" id="11511846"/>
<dbReference type="STRING" id="573729.G2QAT0"/>
<dbReference type="OrthoDB" id="4094614at2759"/>
<dbReference type="RefSeq" id="XP_003661167.1">
    <property type="nucleotide sequence ID" value="XM_003661119.1"/>
</dbReference>
<dbReference type="VEuPathDB" id="FungiDB:MYCTH_2300252"/>
<feature type="signal peptide" evidence="2">
    <location>
        <begin position="1"/>
        <end position="19"/>
    </location>
</feature>
<dbReference type="AlphaFoldDB" id="G2QAT0"/>